<accession>A0A8S9QVH1</accession>
<evidence type="ECO:0000256" key="1">
    <source>
        <dbReference type="SAM" id="Phobius"/>
    </source>
</evidence>
<dbReference type="EMBL" id="QGKX02000996">
    <property type="protein sequence ID" value="KAF3557822.1"/>
    <property type="molecule type" value="Genomic_DNA"/>
</dbReference>
<dbReference type="AlphaFoldDB" id="A0A8S9QVH1"/>
<keyword evidence="1" id="KW-1133">Transmembrane helix</keyword>
<proteinExistence type="predicted"/>
<feature type="transmembrane region" description="Helical" evidence="1">
    <location>
        <begin position="66"/>
        <end position="87"/>
    </location>
</feature>
<comment type="caution">
    <text evidence="2">The sequence shown here is derived from an EMBL/GenBank/DDBJ whole genome shotgun (WGS) entry which is preliminary data.</text>
</comment>
<keyword evidence="1" id="KW-0472">Membrane</keyword>
<name>A0A8S9QVH1_BRACR</name>
<gene>
    <name evidence="2" type="ORF">F2Q69_00014236</name>
</gene>
<evidence type="ECO:0000313" key="2">
    <source>
        <dbReference type="EMBL" id="KAF3557822.1"/>
    </source>
</evidence>
<keyword evidence="1" id="KW-0812">Transmembrane</keyword>
<evidence type="ECO:0000313" key="3">
    <source>
        <dbReference type="Proteomes" id="UP000712600"/>
    </source>
</evidence>
<organism evidence="2 3">
    <name type="scientific">Brassica cretica</name>
    <name type="common">Mustard</name>
    <dbReference type="NCBI Taxonomy" id="69181"/>
    <lineage>
        <taxon>Eukaryota</taxon>
        <taxon>Viridiplantae</taxon>
        <taxon>Streptophyta</taxon>
        <taxon>Embryophyta</taxon>
        <taxon>Tracheophyta</taxon>
        <taxon>Spermatophyta</taxon>
        <taxon>Magnoliopsida</taxon>
        <taxon>eudicotyledons</taxon>
        <taxon>Gunneridae</taxon>
        <taxon>Pentapetalae</taxon>
        <taxon>rosids</taxon>
        <taxon>malvids</taxon>
        <taxon>Brassicales</taxon>
        <taxon>Brassicaceae</taxon>
        <taxon>Brassiceae</taxon>
        <taxon>Brassica</taxon>
    </lineage>
</organism>
<dbReference type="Proteomes" id="UP000712600">
    <property type="component" value="Unassembled WGS sequence"/>
</dbReference>
<sequence>MKLSLCFSAWEVGRLSGESFRSNPWLVLAVKVLADVLMVSAGFLGSGGSSFAGESFLWLRWRSHVASSYFLGVEFGLALVSYLMGFIDASLHCVHFCVPERLCPSVEDSKV</sequence>
<reference evidence="2" key="1">
    <citation type="submission" date="2019-12" db="EMBL/GenBank/DDBJ databases">
        <title>Genome sequencing and annotation of Brassica cretica.</title>
        <authorList>
            <person name="Studholme D.J."/>
            <person name="Sarris P."/>
        </authorList>
    </citation>
    <scope>NUCLEOTIDE SEQUENCE</scope>
    <source>
        <strain evidence="2">PFS-109/04</strain>
        <tissue evidence="2">Leaf</tissue>
    </source>
</reference>
<protein>
    <submittedName>
        <fullName evidence="2">Uncharacterized protein</fullName>
    </submittedName>
</protein>